<dbReference type="AlphaFoldDB" id="A0A1A2SDE1"/>
<sequence length="264" mass="27594">MSDNGQRSVRVAVVGASSGLGRCIGTGLAQRGAHVALLARRYDRLVDAAKEAGNGAVAVACDVTVADNCQKAMSEVVAALGGLDALVYTTGVGVLAPLREVTADQWAQLFATNVIGASLITAAGAPHLAAAAGSAVYLSSLSASYTTPWPLLGAYAVSKSALDKLVEAWRTEHPEIAFTRLAVGDSLGGAGDAQTEFNKSWDPDALESAIRFWMENKYMQGGLVDAEHLTDVVNSVIRCGNSSFIPYLTLAPRASDAVKELRQW</sequence>
<dbReference type="CDD" id="cd05233">
    <property type="entry name" value="SDR_c"/>
    <property type="match status" value="1"/>
</dbReference>
<evidence type="ECO:0000256" key="1">
    <source>
        <dbReference type="ARBA" id="ARBA00006484"/>
    </source>
</evidence>
<evidence type="ECO:0000256" key="2">
    <source>
        <dbReference type="ARBA" id="ARBA00023002"/>
    </source>
</evidence>
<reference evidence="3 4" key="1">
    <citation type="submission" date="2016-06" db="EMBL/GenBank/DDBJ databases">
        <authorList>
            <person name="Kjaerup R.B."/>
            <person name="Dalgaard T.S."/>
            <person name="Juul-Madsen H.R."/>
        </authorList>
    </citation>
    <scope>NUCLEOTIDE SEQUENCE [LARGE SCALE GENOMIC DNA]</scope>
    <source>
        <strain evidence="3 4">E2464</strain>
    </source>
</reference>
<organism evidence="3 4">
    <name type="scientific">Mycobacterium colombiense</name>
    <dbReference type="NCBI Taxonomy" id="339268"/>
    <lineage>
        <taxon>Bacteria</taxon>
        <taxon>Bacillati</taxon>
        <taxon>Actinomycetota</taxon>
        <taxon>Actinomycetes</taxon>
        <taxon>Mycobacteriales</taxon>
        <taxon>Mycobacteriaceae</taxon>
        <taxon>Mycobacterium</taxon>
        <taxon>Mycobacterium avium complex (MAC)</taxon>
    </lineage>
</organism>
<name>A0A1A2SDE1_9MYCO</name>
<dbReference type="InterPro" id="IPR036291">
    <property type="entry name" value="NAD(P)-bd_dom_sf"/>
</dbReference>
<dbReference type="EMBL" id="LZJS01000068">
    <property type="protein sequence ID" value="OBH62176.1"/>
    <property type="molecule type" value="Genomic_DNA"/>
</dbReference>
<dbReference type="InterPro" id="IPR002347">
    <property type="entry name" value="SDR_fam"/>
</dbReference>
<dbReference type="Pfam" id="PF00106">
    <property type="entry name" value="adh_short"/>
    <property type="match status" value="1"/>
</dbReference>
<dbReference type="Gene3D" id="3.40.50.720">
    <property type="entry name" value="NAD(P)-binding Rossmann-like Domain"/>
    <property type="match status" value="1"/>
</dbReference>
<dbReference type="SUPFAM" id="SSF51735">
    <property type="entry name" value="NAD(P)-binding Rossmann-fold domains"/>
    <property type="match status" value="1"/>
</dbReference>
<accession>A0A1A2SDE1</accession>
<dbReference type="RefSeq" id="WP_064951567.1">
    <property type="nucleotide sequence ID" value="NZ_LZJS01000068.1"/>
</dbReference>
<dbReference type="GO" id="GO:0016491">
    <property type="term" value="F:oxidoreductase activity"/>
    <property type="evidence" value="ECO:0007669"/>
    <property type="project" value="UniProtKB-KW"/>
</dbReference>
<comment type="caution">
    <text evidence="3">The sequence shown here is derived from an EMBL/GenBank/DDBJ whole genome shotgun (WGS) entry which is preliminary data.</text>
</comment>
<evidence type="ECO:0000313" key="3">
    <source>
        <dbReference type="EMBL" id="OBH62176.1"/>
    </source>
</evidence>
<proteinExistence type="inferred from homology"/>
<comment type="similarity">
    <text evidence="1">Belongs to the short-chain dehydrogenases/reductases (SDR) family.</text>
</comment>
<dbReference type="PANTHER" id="PTHR43669">
    <property type="entry name" value="5-KETO-D-GLUCONATE 5-REDUCTASE"/>
    <property type="match status" value="1"/>
</dbReference>
<dbReference type="PRINTS" id="PR00081">
    <property type="entry name" value="GDHRDH"/>
</dbReference>
<dbReference type="Proteomes" id="UP000093861">
    <property type="component" value="Unassembled WGS sequence"/>
</dbReference>
<evidence type="ECO:0000313" key="4">
    <source>
        <dbReference type="Proteomes" id="UP000093861"/>
    </source>
</evidence>
<dbReference type="PANTHER" id="PTHR43669:SF3">
    <property type="entry name" value="ALCOHOL DEHYDROGENASE, PUTATIVE (AFU_ORTHOLOGUE AFUA_3G03445)-RELATED"/>
    <property type="match status" value="1"/>
</dbReference>
<protein>
    <submittedName>
        <fullName evidence="3">Short-chain dehydrogenase</fullName>
    </submittedName>
</protein>
<keyword evidence="2" id="KW-0560">Oxidoreductase</keyword>
<gene>
    <name evidence="3" type="ORF">A5685_02270</name>
</gene>